<comment type="caution">
    <text evidence="1">The sequence shown here is derived from an EMBL/GenBank/DDBJ whole genome shotgun (WGS) entry which is preliminary data.</text>
</comment>
<sequence>MVHLRPITPPSLMHPHTPLPPAPQYFCACQTPFEHSPLLSATPDCRDLLRNNGNPKDIGTAEFHSFISAAPAEITRYEIEISRRQSALYEVVAAHVAILASYNACRAVVDSPIRKLSTEILTQIFQIAVPYSDYHFGASATRQPTCPLSRVCLRWHSIVMGTPALWSHLCVDLTPSPNVPAERRTKILDEMKSALDRGANHPLTSCIECGSAPRNETITFDCIHGWPTIALEGVIGRIPRLKNLAFNSRHRTGYHPPLLAFRDAPQLKQFKGSGPVDKIGILPWLRLETVILDCTADFTKGLGDLADVMSAISRLSSTQHFGIRCNFTKAMPSPISLASPLPPISSNVGALSIWIASRAEATDAAPHGRLLAEIFDCLTLPSVRVLVLVSNRGLAWPHAAFLRLSIRSSFSEHLISLDISQAVLEEHELLECLQGLPSLLRLTISDDLPPAVGPLRDENTFLITDSLLQRLTMNSDDATRASSCFSSSNDAVIAHRTRTRTSSTRKLRPVYGSSRHKGNFIPPSRGRISHFSKLPGRLIVNIYALYLAHSKDLLFGYWQLDSWALLFPFQAKLIYSTIEACVPFKPDRNLANLVQHKWR</sequence>
<dbReference type="EMBL" id="JARKIB010000086">
    <property type="protein sequence ID" value="KAJ7744595.1"/>
    <property type="molecule type" value="Genomic_DNA"/>
</dbReference>
<accession>A0AAD7IJK4</accession>
<proteinExistence type="predicted"/>
<keyword evidence="2" id="KW-1185">Reference proteome</keyword>
<evidence type="ECO:0000313" key="1">
    <source>
        <dbReference type="EMBL" id="KAJ7744595.1"/>
    </source>
</evidence>
<dbReference type="Proteomes" id="UP001215598">
    <property type="component" value="Unassembled WGS sequence"/>
</dbReference>
<name>A0AAD7IJK4_9AGAR</name>
<reference evidence="1" key="1">
    <citation type="submission" date="2023-03" db="EMBL/GenBank/DDBJ databases">
        <title>Massive genome expansion in bonnet fungi (Mycena s.s.) driven by repeated elements and novel gene families across ecological guilds.</title>
        <authorList>
            <consortium name="Lawrence Berkeley National Laboratory"/>
            <person name="Harder C.B."/>
            <person name="Miyauchi S."/>
            <person name="Viragh M."/>
            <person name="Kuo A."/>
            <person name="Thoen E."/>
            <person name="Andreopoulos B."/>
            <person name="Lu D."/>
            <person name="Skrede I."/>
            <person name="Drula E."/>
            <person name="Henrissat B."/>
            <person name="Morin E."/>
            <person name="Kohler A."/>
            <person name="Barry K."/>
            <person name="LaButti K."/>
            <person name="Morin E."/>
            <person name="Salamov A."/>
            <person name="Lipzen A."/>
            <person name="Mereny Z."/>
            <person name="Hegedus B."/>
            <person name="Baldrian P."/>
            <person name="Stursova M."/>
            <person name="Weitz H."/>
            <person name="Taylor A."/>
            <person name="Grigoriev I.V."/>
            <person name="Nagy L.G."/>
            <person name="Martin F."/>
            <person name="Kauserud H."/>
        </authorList>
    </citation>
    <scope>NUCLEOTIDE SEQUENCE</scope>
    <source>
        <strain evidence="1">CBHHK182m</strain>
    </source>
</reference>
<dbReference type="AlphaFoldDB" id="A0AAD7IJK4"/>
<organism evidence="1 2">
    <name type="scientific">Mycena metata</name>
    <dbReference type="NCBI Taxonomy" id="1033252"/>
    <lineage>
        <taxon>Eukaryota</taxon>
        <taxon>Fungi</taxon>
        <taxon>Dikarya</taxon>
        <taxon>Basidiomycota</taxon>
        <taxon>Agaricomycotina</taxon>
        <taxon>Agaricomycetes</taxon>
        <taxon>Agaricomycetidae</taxon>
        <taxon>Agaricales</taxon>
        <taxon>Marasmiineae</taxon>
        <taxon>Mycenaceae</taxon>
        <taxon>Mycena</taxon>
    </lineage>
</organism>
<evidence type="ECO:0000313" key="2">
    <source>
        <dbReference type="Proteomes" id="UP001215598"/>
    </source>
</evidence>
<gene>
    <name evidence="1" type="ORF">B0H16DRAFT_1857350</name>
</gene>
<protein>
    <recommendedName>
        <fullName evidence="3">F-box domain-containing protein</fullName>
    </recommendedName>
</protein>
<evidence type="ECO:0008006" key="3">
    <source>
        <dbReference type="Google" id="ProtNLM"/>
    </source>
</evidence>